<dbReference type="EMBL" id="KQ980342">
    <property type="protein sequence ID" value="KYN16386.1"/>
    <property type="molecule type" value="Genomic_DNA"/>
</dbReference>
<accession>A0A151J386</accession>
<evidence type="ECO:0000313" key="3">
    <source>
        <dbReference type="Proteomes" id="UP000078492"/>
    </source>
</evidence>
<gene>
    <name evidence="2" type="ORF">ALC57_11367</name>
</gene>
<keyword evidence="1" id="KW-0472">Membrane</keyword>
<protein>
    <submittedName>
        <fullName evidence="2">Uncharacterized protein</fullName>
    </submittedName>
</protein>
<keyword evidence="1" id="KW-1133">Transmembrane helix</keyword>
<dbReference type="Proteomes" id="UP000078492">
    <property type="component" value="Unassembled WGS sequence"/>
</dbReference>
<keyword evidence="1" id="KW-0812">Transmembrane</keyword>
<sequence>MYVILVDGIFGAPFISALLPHAENYELAMHYRSMRSYMHVLVHLSGRVDIQWHMWSASPLCLHYMHTTTARGPGFFAQAPVSFARTIVAACAYAALKERKRKKKRDREREKDRPQNKYTVKRTLIMFSSLHTDAITAKRVEKEEKNHLERVLIAPRTKTAVRPARVISEK</sequence>
<reference evidence="2 3" key="1">
    <citation type="submission" date="2015-09" db="EMBL/GenBank/DDBJ databases">
        <title>Trachymyrmex cornetzi WGS genome.</title>
        <authorList>
            <person name="Nygaard S."/>
            <person name="Hu H."/>
            <person name="Boomsma J."/>
            <person name="Zhang G."/>
        </authorList>
    </citation>
    <scope>NUCLEOTIDE SEQUENCE [LARGE SCALE GENOMIC DNA]</scope>
    <source>
        <strain evidence="2">Tcor2-1</strain>
        <tissue evidence="2">Whole body</tissue>
    </source>
</reference>
<name>A0A151J386_9HYME</name>
<proteinExistence type="predicted"/>
<feature type="transmembrane region" description="Helical" evidence="1">
    <location>
        <begin position="75"/>
        <end position="96"/>
    </location>
</feature>
<evidence type="ECO:0000313" key="2">
    <source>
        <dbReference type="EMBL" id="KYN16386.1"/>
    </source>
</evidence>
<evidence type="ECO:0000256" key="1">
    <source>
        <dbReference type="SAM" id="Phobius"/>
    </source>
</evidence>
<dbReference type="AlphaFoldDB" id="A0A151J386"/>
<organism evidence="2 3">
    <name type="scientific">Trachymyrmex cornetzi</name>
    <dbReference type="NCBI Taxonomy" id="471704"/>
    <lineage>
        <taxon>Eukaryota</taxon>
        <taxon>Metazoa</taxon>
        <taxon>Ecdysozoa</taxon>
        <taxon>Arthropoda</taxon>
        <taxon>Hexapoda</taxon>
        <taxon>Insecta</taxon>
        <taxon>Pterygota</taxon>
        <taxon>Neoptera</taxon>
        <taxon>Endopterygota</taxon>
        <taxon>Hymenoptera</taxon>
        <taxon>Apocrita</taxon>
        <taxon>Aculeata</taxon>
        <taxon>Formicoidea</taxon>
        <taxon>Formicidae</taxon>
        <taxon>Myrmicinae</taxon>
        <taxon>Trachymyrmex</taxon>
    </lineage>
</organism>
<keyword evidence="3" id="KW-1185">Reference proteome</keyword>